<keyword evidence="3" id="KW-1185">Reference proteome</keyword>
<dbReference type="AlphaFoldDB" id="A0A4Q7WLE8"/>
<dbReference type="OrthoDB" id="8673173at2"/>
<reference evidence="2 3" key="1">
    <citation type="journal article" date="2015" name="Stand. Genomic Sci.">
        <title>Genomic Encyclopedia of Bacterial and Archaeal Type Strains, Phase III: the genomes of soil and plant-associated and newly described type strains.</title>
        <authorList>
            <person name="Whitman W.B."/>
            <person name="Woyke T."/>
            <person name="Klenk H.P."/>
            <person name="Zhou Y."/>
            <person name="Lilburn T.G."/>
            <person name="Beck B.J."/>
            <person name="De Vos P."/>
            <person name="Vandamme P."/>
            <person name="Eisen J.A."/>
            <person name="Garrity G."/>
            <person name="Hugenholtz P."/>
            <person name="Kyrpides N.C."/>
        </authorList>
    </citation>
    <scope>NUCLEOTIDE SEQUENCE [LARGE SCALE GENOMIC DNA]</scope>
    <source>
        <strain evidence="2 3">VKM Ac-2540</strain>
    </source>
</reference>
<proteinExistence type="predicted"/>
<evidence type="ECO:0000313" key="2">
    <source>
        <dbReference type="EMBL" id="RZU10907.1"/>
    </source>
</evidence>
<dbReference type="Proteomes" id="UP000292027">
    <property type="component" value="Unassembled WGS sequence"/>
</dbReference>
<protein>
    <recommendedName>
        <fullName evidence="1">Amidohydrolase-related domain-containing protein</fullName>
    </recommendedName>
</protein>
<accession>A0A4Q7WLE8</accession>
<gene>
    <name evidence="2" type="ORF">EV645_6064</name>
</gene>
<dbReference type="GO" id="GO:0016787">
    <property type="term" value="F:hydrolase activity"/>
    <property type="evidence" value="ECO:0007669"/>
    <property type="project" value="InterPro"/>
</dbReference>
<sequence>MLIDVHAHWGPWFFSMDTASIDVNIDLIDRFGIDLQLVSSIEGIVYDAPLGNRSLAEQLPVDERLRGMIVVDPRRLDEARTDLDVLLAGDGRSRWVGAKIHSEYSRTPISSPAMQAAIELTTEYGLPTLVHTWGNTVVDLADVAARVPEARVLAGHMGANGWPRVPEAADRSDRIWFEPCWSAPEANRIRWILDQIGPSRLMFGTDATLIDPSVALGALEAAELTAAEHEAITHRNAADLFAL</sequence>
<dbReference type="InterPro" id="IPR006680">
    <property type="entry name" value="Amidohydro-rel"/>
</dbReference>
<comment type="caution">
    <text evidence="2">The sequence shown here is derived from an EMBL/GenBank/DDBJ whole genome shotgun (WGS) entry which is preliminary data.</text>
</comment>
<dbReference type="Gene3D" id="3.20.20.140">
    <property type="entry name" value="Metal-dependent hydrolases"/>
    <property type="match status" value="1"/>
</dbReference>
<organism evidence="2 3">
    <name type="scientific">Kribbella rubisoli</name>
    <dbReference type="NCBI Taxonomy" id="3075929"/>
    <lineage>
        <taxon>Bacteria</taxon>
        <taxon>Bacillati</taxon>
        <taxon>Actinomycetota</taxon>
        <taxon>Actinomycetes</taxon>
        <taxon>Propionibacteriales</taxon>
        <taxon>Kribbellaceae</taxon>
        <taxon>Kribbella</taxon>
    </lineage>
</organism>
<dbReference type="Pfam" id="PF04909">
    <property type="entry name" value="Amidohydro_2"/>
    <property type="match status" value="1"/>
</dbReference>
<dbReference type="SUPFAM" id="SSF51556">
    <property type="entry name" value="Metallo-dependent hydrolases"/>
    <property type="match status" value="1"/>
</dbReference>
<dbReference type="RefSeq" id="WP_130447413.1">
    <property type="nucleotide sequence ID" value="NZ_SHKR01000015.1"/>
</dbReference>
<feature type="domain" description="Amidohydrolase-related" evidence="1">
    <location>
        <begin position="3"/>
        <end position="242"/>
    </location>
</feature>
<evidence type="ECO:0000259" key="1">
    <source>
        <dbReference type="Pfam" id="PF04909"/>
    </source>
</evidence>
<dbReference type="EMBL" id="SHKR01000015">
    <property type="protein sequence ID" value="RZU10907.1"/>
    <property type="molecule type" value="Genomic_DNA"/>
</dbReference>
<evidence type="ECO:0000313" key="3">
    <source>
        <dbReference type="Proteomes" id="UP000292027"/>
    </source>
</evidence>
<name>A0A4Q7WLE8_9ACTN</name>
<dbReference type="InterPro" id="IPR032466">
    <property type="entry name" value="Metal_Hydrolase"/>
</dbReference>